<feature type="domain" description="Non-reducing end beta-L-arabinofuranosidase-like GH127 C-terminal" evidence="3">
    <location>
        <begin position="533"/>
        <end position="645"/>
    </location>
</feature>
<dbReference type="SUPFAM" id="SSF48208">
    <property type="entry name" value="Six-hairpin glycosidases"/>
    <property type="match status" value="1"/>
</dbReference>
<gene>
    <name evidence="4" type="ORF">OCV47_09725</name>
</gene>
<dbReference type="Pfam" id="PF20737">
    <property type="entry name" value="Glyco_hydro127C"/>
    <property type="match status" value="1"/>
</dbReference>
<protein>
    <submittedName>
        <fullName evidence="4">Glycoside hydrolase family 127 protein</fullName>
    </submittedName>
</protein>
<evidence type="ECO:0000313" key="4">
    <source>
        <dbReference type="EMBL" id="MCU6725627.1"/>
    </source>
</evidence>
<dbReference type="InterPro" id="IPR049046">
    <property type="entry name" value="Beta-AFase-like_GH127_middle"/>
</dbReference>
<dbReference type="GO" id="GO:0016787">
    <property type="term" value="F:hydrolase activity"/>
    <property type="evidence" value="ECO:0007669"/>
    <property type="project" value="UniProtKB-KW"/>
</dbReference>
<feature type="domain" description="Non-reducing end beta-L-arabinofuranosidase-like GH127 catalytic" evidence="1">
    <location>
        <begin position="14"/>
        <end position="425"/>
    </location>
</feature>
<accession>A0ABT2SMA5</accession>
<dbReference type="PANTHER" id="PTHR43465:SF2">
    <property type="entry name" value="DUF1680 DOMAIN PROTEIN (AFU_ORTHOLOGUE AFUA_1G08910)"/>
    <property type="match status" value="1"/>
</dbReference>
<evidence type="ECO:0000259" key="2">
    <source>
        <dbReference type="Pfam" id="PF20736"/>
    </source>
</evidence>
<dbReference type="InterPro" id="IPR049174">
    <property type="entry name" value="Beta-AFase-like"/>
</dbReference>
<dbReference type="EMBL" id="JAOQKE010000011">
    <property type="protein sequence ID" value="MCU6725627.1"/>
    <property type="molecule type" value="Genomic_DNA"/>
</dbReference>
<dbReference type="InterPro" id="IPR008928">
    <property type="entry name" value="6-hairpin_glycosidase_sf"/>
</dbReference>
<reference evidence="4 5" key="1">
    <citation type="journal article" date="2021" name="ISME Commun">
        <title>Automated analysis of genomic sequences facilitates high-throughput and comprehensive description of bacteria.</title>
        <authorList>
            <person name="Hitch T.C.A."/>
        </authorList>
    </citation>
    <scope>NUCLEOTIDE SEQUENCE [LARGE SCALE GENOMIC DNA]</scope>
    <source>
        <strain evidence="4 5">Sanger_29</strain>
    </source>
</reference>
<name>A0ABT2SMA5_9FIRM</name>
<dbReference type="InterPro" id="IPR012878">
    <property type="entry name" value="Beta-AFase-like_GH127_cat"/>
</dbReference>
<proteinExistence type="predicted"/>
<dbReference type="Pfam" id="PF07944">
    <property type="entry name" value="Beta-AFase-like_GH127_cat"/>
    <property type="match status" value="1"/>
</dbReference>
<keyword evidence="4" id="KW-0378">Hydrolase</keyword>
<evidence type="ECO:0000259" key="3">
    <source>
        <dbReference type="Pfam" id="PF20737"/>
    </source>
</evidence>
<feature type="domain" description="Non-reducing end beta-L-arabinofuranosidase-like GH127 middle" evidence="2">
    <location>
        <begin position="435"/>
        <end position="529"/>
    </location>
</feature>
<comment type="caution">
    <text evidence="4">The sequence shown here is derived from an EMBL/GenBank/DDBJ whole genome shotgun (WGS) entry which is preliminary data.</text>
</comment>
<dbReference type="Proteomes" id="UP001652338">
    <property type="component" value="Unassembled WGS sequence"/>
</dbReference>
<organism evidence="4 5">
    <name type="scientific">Muricoprocola aceti</name>
    <dbReference type="NCBI Taxonomy" id="2981772"/>
    <lineage>
        <taxon>Bacteria</taxon>
        <taxon>Bacillati</taxon>
        <taxon>Bacillota</taxon>
        <taxon>Clostridia</taxon>
        <taxon>Lachnospirales</taxon>
        <taxon>Lachnospiraceae</taxon>
        <taxon>Muricoprocola</taxon>
    </lineage>
</organism>
<dbReference type="RefSeq" id="WP_262654887.1">
    <property type="nucleotide sequence ID" value="NZ_JAOQKE010000011.1"/>
</dbReference>
<dbReference type="Pfam" id="PF20736">
    <property type="entry name" value="Glyco_hydro127M"/>
    <property type="match status" value="1"/>
</dbReference>
<dbReference type="PANTHER" id="PTHR43465">
    <property type="entry name" value="DUF1680 DOMAIN PROTEIN (AFU_ORTHOLOGUE AFUA_1G08910)"/>
    <property type="match status" value="1"/>
</dbReference>
<keyword evidence="5" id="KW-1185">Reference proteome</keyword>
<evidence type="ECO:0000313" key="5">
    <source>
        <dbReference type="Proteomes" id="UP001652338"/>
    </source>
</evidence>
<sequence length="651" mass="74212">MEQNKLQNVALNQIHIQDEFWNKYVNLVDDVIIPFQWELINDNVEGAEKSYCIRNFRIASGQIEGEHQGMVFQDTDVAKWLEAVAYSLNKNPNPELEKTADDAIDLIVGAQCEDGYLNTYYTITGEKRWSDLFEGHELYTAGHMMEAAVAYYEATGKDKLLKSMCRFADYIYEVFGKGEGQIPGYPGHPEIELALVKMYHATKEKKYLELANYFVRTRGEQPCYFLGEKWNHGGQYMFPEFKDFGMDYTLADKPILQQTEAQGHAVRAVYLYSAMADLAGEYQDEEMLKACDTLWKNITEKKMYITGSIGSSYYGECFTGNYDLPNNTNYSETCATIGLAMFSNRMFQITKNGKYMDTVETALYNTLLSGTALDGKHFFYVNPLEVVPEIAENNTSMRHIKTVRQQWFGVACCPPNIARTLESLGNYMYAVDDTTIYSNLFIGSDITADIQGKEVTVSLKADYPRNGRLEYTISGAEDSAFTLAVRKPGYSENIRVAVNGEKAEYTEKGGYIYLNRTWKDGDTVTAELDVEFRFVYCNPNVPYNVGKVALLKGPWVYCLEEVDNGKHLSSVVVDPEQTTLTEEYDENLMNGTLCVKFGGKRIDYTDVDGKLYVSARPKYKKDIFRAIPYCCWNNRGKGEMLVWMRTMDVMK</sequence>
<dbReference type="InterPro" id="IPR049049">
    <property type="entry name" value="Beta-AFase-like_GH127_C"/>
</dbReference>
<evidence type="ECO:0000259" key="1">
    <source>
        <dbReference type="Pfam" id="PF07944"/>
    </source>
</evidence>